<dbReference type="RefSeq" id="WP_121450159.1">
    <property type="nucleotide sequence ID" value="NZ_RBWE01000001.1"/>
</dbReference>
<sequence length="117" mass="11970">MFSKRLKKAAGALGTLAAGIFGAAAPAFAELQPQDPSQLTDKIIDLVNRVGMPVGGALLFLSVCVGAIELILSRGRPEKRAETMSGLLYVAIGGIILGGSLFFAGVFFGIGKSVFGG</sequence>
<keyword evidence="1" id="KW-0812">Transmembrane</keyword>
<organism evidence="3 4">
    <name type="scientific">Desulfofundulus salinus</name>
    <dbReference type="NCBI Taxonomy" id="2419843"/>
    <lineage>
        <taxon>Bacteria</taxon>
        <taxon>Bacillati</taxon>
        <taxon>Bacillota</taxon>
        <taxon>Clostridia</taxon>
        <taxon>Eubacteriales</taxon>
        <taxon>Peptococcaceae</taxon>
        <taxon>Desulfofundulus</taxon>
    </lineage>
</organism>
<dbReference type="Pfam" id="PF18895">
    <property type="entry name" value="T4SS_pilin"/>
    <property type="match status" value="1"/>
</dbReference>
<evidence type="ECO:0000256" key="1">
    <source>
        <dbReference type="SAM" id="Phobius"/>
    </source>
</evidence>
<evidence type="ECO:0000256" key="2">
    <source>
        <dbReference type="SAM" id="SignalP"/>
    </source>
</evidence>
<keyword evidence="1" id="KW-1133">Transmembrane helix</keyword>
<keyword evidence="2" id="KW-0732">Signal</keyword>
<dbReference type="OrthoDB" id="1809910at2"/>
<accession>A0A494WXT3</accession>
<feature type="transmembrane region" description="Helical" evidence="1">
    <location>
        <begin position="53"/>
        <end position="72"/>
    </location>
</feature>
<proteinExistence type="predicted"/>
<name>A0A494WXT3_9FIRM</name>
<gene>
    <name evidence="3" type="ORF">D7024_01025</name>
</gene>
<keyword evidence="4" id="KW-1185">Reference proteome</keyword>
<evidence type="ECO:0000313" key="4">
    <source>
        <dbReference type="Proteomes" id="UP000271256"/>
    </source>
</evidence>
<comment type="caution">
    <text evidence="3">The sequence shown here is derived from an EMBL/GenBank/DDBJ whole genome shotgun (WGS) entry which is preliminary data.</text>
</comment>
<protein>
    <recommendedName>
        <fullName evidence="5">Conjugal transfer protein TrbC</fullName>
    </recommendedName>
</protein>
<keyword evidence="1" id="KW-0472">Membrane</keyword>
<dbReference type="EMBL" id="RBWE01000001">
    <property type="protein sequence ID" value="RKO65687.1"/>
    <property type="molecule type" value="Genomic_DNA"/>
</dbReference>
<feature type="transmembrane region" description="Helical" evidence="1">
    <location>
        <begin position="84"/>
        <end position="110"/>
    </location>
</feature>
<dbReference type="AlphaFoldDB" id="A0A494WXT3"/>
<feature type="chain" id="PRO_5019778235" description="Conjugal transfer protein TrbC" evidence="2">
    <location>
        <begin position="30"/>
        <end position="117"/>
    </location>
</feature>
<reference evidence="3 4" key="1">
    <citation type="submission" date="2018-10" db="EMBL/GenBank/DDBJ databases">
        <authorList>
            <person name="Grouzdev D.S."/>
            <person name="Krutkina M.S."/>
            <person name="Tourova T.P."/>
            <person name="Nazina T.N."/>
        </authorList>
    </citation>
    <scope>NUCLEOTIDE SEQUENCE [LARGE SCALE GENOMIC DNA]</scope>
    <source>
        <strain evidence="3 4">435</strain>
    </source>
</reference>
<evidence type="ECO:0008006" key="5">
    <source>
        <dbReference type="Google" id="ProtNLM"/>
    </source>
</evidence>
<evidence type="ECO:0000313" key="3">
    <source>
        <dbReference type="EMBL" id="RKO65687.1"/>
    </source>
</evidence>
<dbReference type="Proteomes" id="UP000271256">
    <property type="component" value="Unassembled WGS sequence"/>
</dbReference>
<dbReference type="InterPro" id="IPR043993">
    <property type="entry name" value="T4SS_pilin"/>
</dbReference>
<feature type="signal peptide" evidence="2">
    <location>
        <begin position="1"/>
        <end position="29"/>
    </location>
</feature>